<sequence length="380" mass="42387">PLWVLLPPSLPRSVLETSLLCPHTDSGRFHEWKYQENKLQRSQLFDLIHLTWKWLQPEVCSPEEILETLVMDHYMRGLPPDLHEGVGSRAHGRGLPGIGPEHERVAAPWSRRGRSEQLPPLLPDSRALPPEQVLAAAGADRGVNAAPSGGIAAPGRGAGSRGSGTLLPARPQQPAASCNRCSGSAPRSPRTSPGHRHRHRPRPHTQHMEPPRMLSERSEKTIHWSHKQRKGHESQLHAGLRPFKCSECGKSFSVSSNLIAHQTIHTGNRPFTCSECGKSFNRNSNLITHFRIHTGSRPFTCADCGKSFTDSSNLTQHQRTHVGERPYRCSECGKSFTRSSDLIRHETIHTGDRPFKCSKCGKSFNQNSHLITHQRIHKGE</sequence>
<evidence type="ECO:0000256" key="3">
    <source>
        <dbReference type="ARBA" id="ARBA00006991"/>
    </source>
</evidence>
<feature type="domain" description="C2H2-type" evidence="14">
    <location>
        <begin position="327"/>
        <end position="354"/>
    </location>
</feature>
<feature type="domain" description="C2H2-type" evidence="14">
    <location>
        <begin position="271"/>
        <end position="298"/>
    </location>
</feature>
<dbReference type="GO" id="GO:0008270">
    <property type="term" value="F:zinc ion binding"/>
    <property type="evidence" value="ECO:0007669"/>
    <property type="project" value="UniProtKB-KW"/>
</dbReference>
<evidence type="ECO:0000256" key="1">
    <source>
        <dbReference type="ARBA" id="ARBA00003767"/>
    </source>
</evidence>
<evidence type="ECO:0000259" key="14">
    <source>
        <dbReference type="PROSITE" id="PS50157"/>
    </source>
</evidence>
<dbReference type="InterPro" id="IPR036236">
    <property type="entry name" value="Znf_C2H2_sf"/>
</dbReference>
<keyword evidence="6 12" id="KW-0863">Zinc-finger</keyword>
<keyword evidence="4" id="KW-0479">Metal-binding</keyword>
<dbReference type="Pfam" id="PF00096">
    <property type="entry name" value="zf-C2H2"/>
    <property type="match status" value="5"/>
</dbReference>
<dbReference type="PROSITE" id="PS50157">
    <property type="entry name" value="ZINC_FINGER_C2H2_2"/>
    <property type="match status" value="5"/>
</dbReference>
<dbReference type="GO" id="GO:0000122">
    <property type="term" value="P:negative regulation of transcription by RNA polymerase II"/>
    <property type="evidence" value="ECO:0007669"/>
    <property type="project" value="UniProtKB-ARBA"/>
</dbReference>
<reference evidence="16" key="1">
    <citation type="submission" date="2025-08" db="UniProtKB">
        <authorList>
            <consortium name="Ensembl"/>
        </authorList>
    </citation>
    <scope>IDENTIFICATION</scope>
</reference>
<evidence type="ECO:0000313" key="17">
    <source>
        <dbReference type="Proteomes" id="UP000694404"/>
    </source>
</evidence>
<dbReference type="Gene3D" id="1.10.4020.10">
    <property type="entry name" value="DNA breaking-rejoining enzymes"/>
    <property type="match status" value="1"/>
</dbReference>
<dbReference type="Ensembl" id="ENSCABT00000003550.1">
    <property type="protein sequence ID" value="ENSCABP00000003271.1"/>
    <property type="gene ID" value="ENSCABG00000002505.1"/>
</dbReference>
<feature type="domain" description="C2H2-type" evidence="14">
    <location>
        <begin position="355"/>
        <end position="380"/>
    </location>
</feature>
<feature type="compositionally biased region" description="Low complexity" evidence="13">
    <location>
        <begin position="141"/>
        <end position="155"/>
    </location>
</feature>
<protein>
    <submittedName>
        <fullName evidence="16">Uncharacterized protein</fullName>
    </submittedName>
</protein>
<keyword evidence="11" id="KW-0539">Nucleus</keyword>
<keyword evidence="5" id="KW-0677">Repeat</keyword>
<name>A0A8C0G3R0_CHEAB</name>
<keyword evidence="10" id="KW-0804">Transcription</keyword>
<dbReference type="InterPro" id="IPR038269">
    <property type="entry name" value="SCAN_sf"/>
</dbReference>
<comment type="subcellular location">
    <subcellularLocation>
        <location evidence="2">Nucleus</location>
    </subcellularLocation>
</comment>
<evidence type="ECO:0000256" key="8">
    <source>
        <dbReference type="ARBA" id="ARBA00023015"/>
    </source>
</evidence>
<evidence type="ECO:0000313" key="16">
    <source>
        <dbReference type="Ensembl" id="ENSCABP00000003271.1"/>
    </source>
</evidence>
<comment type="similarity">
    <text evidence="3">Belongs to the krueppel C2H2-type zinc-finger protein family.</text>
</comment>
<accession>A0A8C0G3R0</accession>
<dbReference type="GO" id="GO:0005634">
    <property type="term" value="C:nucleus"/>
    <property type="evidence" value="ECO:0007669"/>
    <property type="project" value="UniProtKB-SubCell"/>
</dbReference>
<dbReference type="FunFam" id="3.30.160.60:FF:000953">
    <property type="entry name" value="Zinc finger protein 691"/>
    <property type="match status" value="1"/>
</dbReference>
<dbReference type="FunFam" id="3.30.160.60:FF:000478">
    <property type="entry name" value="Zinc finger protein 133"/>
    <property type="match status" value="1"/>
</dbReference>
<keyword evidence="9" id="KW-0238">DNA-binding</keyword>
<proteinExistence type="inferred from homology"/>
<dbReference type="FunFam" id="3.30.160.60:FF:000295">
    <property type="entry name" value="zinc finger protein 19"/>
    <property type="match status" value="1"/>
</dbReference>
<evidence type="ECO:0000256" key="10">
    <source>
        <dbReference type="ARBA" id="ARBA00023163"/>
    </source>
</evidence>
<dbReference type="PANTHER" id="PTHR23235">
    <property type="entry name" value="KRUEPPEL-LIKE TRANSCRIPTION FACTOR"/>
    <property type="match status" value="1"/>
</dbReference>
<evidence type="ECO:0000256" key="9">
    <source>
        <dbReference type="ARBA" id="ARBA00023125"/>
    </source>
</evidence>
<dbReference type="FunFam" id="3.30.160.60:FF:002716">
    <property type="entry name" value="Zinc finger protein 212"/>
    <property type="match status" value="1"/>
</dbReference>
<dbReference type="Proteomes" id="UP000694404">
    <property type="component" value="Unplaced"/>
</dbReference>
<dbReference type="PROSITE" id="PS50804">
    <property type="entry name" value="SCAN_BOX"/>
    <property type="match status" value="1"/>
</dbReference>
<feature type="region of interest" description="Disordered" evidence="13">
    <location>
        <begin position="92"/>
        <end position="126"/>
    </location>
</feature>
<evidence type="ECO:0000256" key="4">
    <source>
        <dbReference type="ARBA" id="ARBA00022723"/>
    </source>
</evidence>
<reference evidence="16" key="2">
    <citation type="submission" date="2025-09" db="UniProtKB">
        <authorList>
            <consortium name="Ensembl"/>
        </authorList>
    </citation>
    <scope>IDENTIFICATION</scope>
</reference>
<feature type="compositionally biased region" description="Basic residues" evidence="13">
    <location>
        <begin position="193"/>
        <end position="205"/>
    </location>
</feature>
<evidence type="ECO:0000256" key="6">
    <source>
        <dbReference type="ARBA" id="ARBA00022771"/>
    </source>
</evidence>
<dbReference type="Gene3D" id="3.30.160.60">
    <property type="entry name" value="Classic Zinc Finger"/>
    <property type="match status" value="5"/>
</dbReference>
<feature type="domain" description="C2H2-type" evidence="14">
    <location>
        <begin position="243"/>
        <end position="270"/>
    </location>
</feature>
<comment type="function">
    <text evidence="1">May be involved in transcriptional regulation.</text>
</comment>
<evidence type="ECO:0000256" key="13">
    <source>
        <dbReference type="SAM" id="MobiDB-lite"/>
    </source>
</evidence>
<dbReference type="InterPro" id="IPR003309">
    <property type="entry name" value="SCAN_dom"/>
</dbReference>
<evidence type="ECO:0000256" key="11">
    <source>
        <dbReference type="ARBA" id="ARBA00023242"/>
    </source>
</evidence>
<dbReference type="GO" id="GO:0000981">
    <property type="term" value="F:DNA-binding transcription factor activity, RNA polymerase II-specific"/>
    <property type="evidence" value="ECO:0007669"/>
    <property type="project" value="TreeGrafter"/>
</dbReference>
<feature type="domain" description="C2H2-type" evidence="14">
    <location>
        <begin position="299"/>
        <end position="326"/>
    </location>
</feature>
<dbReference type="InterPro" id="IPR013087">
    <property type="entry name" value="Znf_C2H2_type"/>
</dbReference>
<dbReference type="PROSITE" id="PS00028">
    <property type="entry name" value="ZINC_FINGER_C2H2_1"/>
    <property type="match status" value="5"/>
</dbReference>
<keyword evidence="8" id="KW-0805">Transcription regulation</keyword>
<dbReference type="FunFam" id="3.30.160.60:FF:001005">
    <property type="entry name" value="Zinc finger protein 75A"/>
    <property type="match status" value="1"/>
</dbReference>
<dbReference type="SUPFAM" id="SSF47353">
    <property type="entry name" value="Retrovirus capsid dimerization domain-like"/>
    <property type="match status" value="1"/>
</dbReference>
<organism evidence="16 17">
    <name type="scientific">Chelonoidis abingdonii</name>
    <name type="common">Abingdon island giant tortoise</name>
    <name type="synonym">Testudo abingdonii</name>
    <dbReference type="NCBI Taxonomy" id="106734"/>
    <lineage>
        <taxon>Eukaryota</taxon>
        <taxon>Metazoa</taxon>
        <taxon>Chordata</taxon>
        <taxon>Craniata</taxon>
        <taxon>Vertebrata</taxon>
        <taxon>Euteleostomi</taxon>
        <taxon>Archelosauria</taxon>
        <taxon>Testudinata</taxon>
        <taxon>Testudines</taxon>
        <taxon>Cryptodira</taxon>
        <taxon>Durocryptodira</taxon>
        <taxon>Testudinoidea</taxon>
        <taxon>Testudinidae</taxon>
        <taxon>Chelonoidis</taxon>
    </lineage>
</organism>
<feature type="compositionally biased region" description="Basic and acidic residues" evidence="13">
    <location>
        <begin position="206"/>
        <end position="216"/>
    </location>
</feature>
<dbReference type="GO" id="GO:0000978">
    <property type="term" value="F:RNA polymerase II cis-regulatory region sequence-specific DNA binding"/>
    <property type="evidence" value="ECO:0007669"/>
    <property type="project" value="TreeGrafter"/>
</dbReference>
<dbReference type="Pfam" id="PF02023">
    <property type="entry name" value="SCAN"/>
    <property type="match status" value="1"/>
</dbReference>
<evidence type="ECO:0000256" key="7">
    <source>
        <dbReference type="ARBA" id="ARBA00022833"/>
    </source>
</evidence>
<evidence type="ECO:0000256" key="2">
    <source>
        <dbReference type="ARBA" id="ARBA00004123"/>
    </source>
</evidence>
<keyword evidence="17" id="KW-1185">Reference proteome</keyword>
<dbReference type="GeneTree" id="ENSGT01150000286971"/>
<evidence type="ECO:0000256" key="12">
    <source>
        <dbReference type="PROSITE-ProRule" id="PRU00042"/>
    </source>
</evidence>
<feature type="region of interest" description="Disordered" evidence="13">
    <location>
        <begin position="141"/>
        <end position="216"/>
    </location>
</feature>
<dbReference type="SUPFAM" id="SSF57667">
    <property type="entry name" value="beta-beta-alpha zinc fingers"/>
    <property type="match status" value="3"/>
</dbReference>
<dbReference type="AlphaFoldDB" id="A0A8C0G3R0"/>
<evidence type="ECO:0000259" key="15">
    <source>
        <dbReference type="PROSITE" id="PS50804"/>
    </source>
</evidence>
<dbReference type="SMART" id="SM00355">
    <property type="entry name" value="ZnF_C2H2"/>
    <property type="match status" value="5"/>
</dbReference>
<keyword evidence="7" id="KW-0862">Zinc</keyword>
<evidence type="ECO:0000256" key="5">
    <source>
        <dbReference type="ARBA" id="ARBA00022737"/>
    </source>
</evidence>
<dbReference type="PANTHER" id="PTHR23235:SF142">
    <property type="entry name" value="ZINC FINGER PROTEIN 384"/>
    <property type="match status" value="1"/>
</dbReference>
<dbReference type="GO" id="GO:0009891">
    <property type="term" value="P:positive regulation of biosynthetic process"/>
    <property type="evidence" value="ECO:0007669"/>
    <property type="project" value="UniProtKB-ARBA"/>
</dbReference>
<feature type="domain" description="SCAN box" evidence="15">
    <location>
        <begin position="28"/>
        <end position="86"/>
    </location>
</feature>